<reference evidence="1" key="1">
    <citation type="submission" date="2020-05" db="EMBL/GenBank/DDBJ databases">
        <authorList>
            <person name="Chiriac C."/>
            <person name="Salcher M."/>
            <person name="Ghai R."/>
            <person name="Kavagutti S V."/>
        </authorList>
    </citation>
    <scope>NUCLEOTIDE SEQUENCE</scope>
</reference>
<gene>
    <name evidence="1" type="ORF">UFOPK2362_00423</name>
</gene>
<organism evidence="1">
    <name type="scientific">freshwater metagenome</name>
    <dbReference type="NCBI Taxonomy" id="449393"/>
    <lineage>
        <taxon>unclassified sequences</taxon>
        <taxon>metagenomes</taxon>
        <taxon>ecological metagenomes</taxon>
    </lineage>
</organism>
<name>A0A6J6N3V2_9ZZZZ</name>
<dbReference type="AlphaFoldDB" id="A0A6J6N3V2"/>
<sequence>MIATAVEPICIALLAPIRCTICPPIKSITIEPIEAVLNNVPKVPLFTFKLAFKSGVRGASDIIDKPNRKNM</sequence>
<accession>A0A6J6N3V2</accession>
<proteinExistence type="predicted"/>
<dbReference type="EMBL" id="CAEZXI010000029">
    <property type="protein sequence ID" value="CAB4681300.1"/>
    <property type="molecule type" value="Genomic_DNA"/>
</dbReference>
<protein>
    <submittedName>
        <fullName evidence="1">Unannotated protein</fullName>
    </submittedName>
</protein>
<evidence type="ECO:0000313" key="1">
    <source>
        <dbReference type="EMBL" id="CAB4681300.1"/>
    </source>
</evidence>